<dbReference type="InterPro" id="IPR011989">
    <property type="entry name" value="ARM-like"/>
</dbReference>
<feature type="non-terminal residue" evidence="9">
    <location>
        <position position="1"/>
    </location>
</feature>
<sequence length="766" mass="89292">THIKFFASNKLYTAIDVNGSDLEPTFRFELHNKILILLTSDVQMHTYVQTRLIQAFVRLLRVGWFDNIESKFVFRDVTKNLEPILSAVDTGLIVLGLKILSAFVEKINSWDLFRYQSYIHTTFRDNIIYDVYTVSYKYLNDAFEQIDDIDMNNTQTSNLLKYALNLSLSCVSFDCYTNHAYGEIDVDSSHVPSIWRENISGKSKSLKIYFAFFNLLPEEHATLAMQILVQFAGISEGVFSTDEHEVYAHLMLLSSIEILENHQLLYDSQKKCHEFCRFMYKLISTHAYSDLMTHKYYTKFLQHVHDFTIDLLSKKKFAEIENNLYHILNLWKFTLVSINYGDLRDNVKSDVREGAIHVVRAYINLRLDMTFEDNASITNYLDSISAELNAVAAIGRYEFTECSKLMFEEFDNYLEVVYYTPTLAKMNQYEWKFSFMLRLFGFHIVTKTQANNITDCTIDVEEIMRTMAAIKFCETVKDKLFAENMELAIVSVINAFRKIYLSSKDRLSEHVCNEITKRLCSEPVSNSHQEIVDIFSAKLLSNLKSTPRSSLLIKESLEAMDKSCCTTSSLESFIKSPASQEMIKNYWDKSYFPFLNYSSLTSEYNYRKRFNEIVTRVMYGHMNGRGMMNLMLFRQFLVPFRAVLQEGINQNTSETLCSLIQSIRGIANSVNSEVGYNELYIIIQPILFKCTDNLQYWYDYERPLFILVVQLYTDLVENRANRLCNRSYATSLKLVRSVFSLVDSYTKIFTSLKKADIEDEQYFKSN</sequence>
<dbReference type="GO" id="GO:0006611">
    <property type="term" value="P:protein export from nucleus"/>
    <property type="evidence" value="ECO:0007669"/>
    <property type="project" value="TreeGrafter"/>
</dbReference>
<dbReference type="Pfam" id="PF25795">
    <property type="entry name" value="TPR_XPO7"/>
    <property type="match status" value="1"/>
</dbReference>
<dbReference type="GO" id="GO:0005049">
    <property type="term" value="F:nuclear export signal receptor activity"/>
    <property type="evidence" value="ECO:0007669"/>
    <property type="project" value="InterPro"/>
</dbReference>
<name>A0A177AS62_9BILA</name>
<reference evidence="9 10" key="1">
    <citation type="submission" date="2016-04" db="EMBL/GenBank/DDBJ databases">
        <title>The genome of Intoshia linei affirms orthonectids as highly simplified spiralians.</title>
        <authorList>
            <person name="Mikhailov K.V."/>
            <person name="Slusarev G.S."/>
            <person name="Nikitin M.A."/>
            <person name="Logacheva M.D."/>
            <person name="Penin A."/>
            <person name="Aleoshin V."/>
            <person name="Panchin Y.V."/>
        </authorList>
    </citation>
    <scope>NUCLEOTIDE SEQUENCE [LARGE SCALE GENOMIC DNA]</scope>
    <source>
        <strain evidence="9">Intl2013</strain>
        <tissue evidence="9">Whole animal</tissue>
    </source>
</reference>
<evidence type="ECO:0000259" key="8">
    <source>
        <dbReference type="Pfam" id="PF25795"/>
    </source>
</evidence>
<evidence type="ECO:0000313" key="9">
    <source>
        <dbReference type="EMBL" id="OAF64839.1"/>
    </source>
</evidence>
<evidence type="ECO:0000256" key="4">
    <source>
        <dbReference type="ARBA" id="ARBA00022448"/>
    </source>
</evidence>
<evidence type="ECO:0000256" key="5">
    <source>
        <dbReference type="ARBA" id="ARBA00022490"/>
    </source>
</evidence>
<evidence type="ECO:0000256" key="1">
    <source>
        <dbReference type="ARBA" id="ARBA00004123"/>
    </source>
</evidence>
<comment type="subcellular location">
    <subcellularLocation>
        <location evidence="2">Cytoplasm</location>
    </subcellularLocation>
    <subcellularLocation>
        <location evidence="1">Nucleus</location>
    </subcellularLocation>
</comment>
<gene>
    <name evidence="9" type="ORF">A3Q56_07449</name>
</gene>
<feature type="domain" description="Exportin-7/Ran-binding protein 17 TPR repeats" evidence="8">
    <location>
        <begin position="382"/>
        <end position="598"/>
    </location>
</feature>
<evidence type="ECO:0000256" key="3">
    <source>
        <dbReference type="ARBA" id="ARBA00009466"/>
    </source>
</evidence>
<dbReference type="SUPFAM" id="SSF48371">
    <property type="entry name" value="ARM repeat"/>
    <property type="match status" value="1"/>
</dbReference>
<dbReference type="PANTHER" id="PTHR12596">
    <property type="entry name" value="EXPORTIN 4,7-RELATED"/>
    <property type="match status" value="1"/>
</dbReference>
<dbReference type="GO" id="GO:0005737">
    <property type="term" value="C:cytoplasm"/>
    <property type="evidence" value="ECO:0007669"/>
    <property type="project" value="UniProtKB-SubCell"/>
</dbReference>
<dbReference type="PANTHER" id="PTHR12596:SF2">
    <property type="entry name" value="EXPORTIN-7 ISOFORM X1"/>
    <property type="match status" value="1"/>
</dbReference>
<dbReference type="InterPro" id="IPR016024">
    <property type="entry name" value="ARM-type_fold"/>
</dbReference>
<protein>
    <submittedName>
        <fullName evidence="9">Ran-binding protein 17</fullName>
    </submittedName>
</protein>
<evidence type="ECO:0000256" key="6">
    <source>
        <dbReference type="ARBA" id="ARBA00022927"/>
    </source>
</evidence>
<proteinExistence type="inferred from homology"/>
<dbReference type="InterPro" id="IPR057947">
    <property type="entry name" value="TPR_XPO7/RBP17"/>
</dbReference>
<organism evidence="9 10">
    <name type="scientific">Intoshia linei</name>
    <dbReference type="NCBI Taxonomy" id="1819745"/>
    <lineage>
        <taxon>Eukaryota</taxon>
        <taxon>Metazoa</taxon>
        <taxon>Spiralia</taxon>
        <taxon>Lophotrochozoa</taxon>
        <taxon>Mesozoa</taxon>
        <taxon>Orthonectida</taxon>
        <taxon>Rhopaluridae</taxon>
        <taxon>Intoshia</taxon>
    </lineage>
</organism>
<evidence type="ECO:0000256" key="7">
    <source>
        <dbReference type="ARBA" id="ARBA00023242"/>
    </source>
</evidence>
<dbReference type="InterPro" id="IPR044189">
    <property type="entry name" value="XPO4/7-like"/>
</dbReference>
<keyword evidence="6" id="KW-0653">Protein transport</keyword>
<keyword evidence="5" id="KW-0963">Cytoplasm</keyword>
<evidence type="ECO:0000256" key="2">
    <source>
        <dbReference type="ARBA" id="ARBA00004496"/>
    </source>
</evidence>
<dbReference type="Proteomes" id="UP000078046">
    <property type="component" value="Unassembled WGS sequence"/>
</dbReference>
<keyword evidence="4" id="KW-0813">Transport</keyword>
<evidence type="ECO:0000313" key="10">
    <source>
        <dbReference type="Proteomes" id="UP000078046"/>
    </source>
</evidence>
<comment type="similarity">
    <text evidence="3">Belongs to the exportin family.</text>
</comment>
<comment type="caution">
    <text evidence="9">The sequence shown here is derived from an EMBL/GenBank/DDBJ whole genome shotgun (WGS) entry which is preliminary data.</text>
</comment>
<keyword evidence="7" id="KW-0539">Nucleus</keyword>
<dbReference type="EMBL" id="LWCA01001585">
    <property type="protein sequence ID" value="OAF64839.1"/>
    <property type="molecule type" value="Genomic_DNA"/>
</dbReference>
<dbReference type="GO" id="GO:0005643">
    <property type="term" value="C:nuclear pore"/>
    <property type="evidence" value="ECO:0007669"/>
    <property type="project" value="TreeGrafter"/>
</dbReference>
<dbReference type="OrthoDB" id="244158at2759"/>
<dbReference type="Gene3D" id="1.25.10.10">
    <property type="entry name" value="Leucine-rich Repeat Variant"/>
    <property type="match status" value="1"/>
</dbReference>
<accession>A0A177AS62</accession>
<keyword evidence="10" id="KW-1185">Reference proteome</keyword>
<dbReference type="AlphaFoldDB" id="A0A177AS62"/>